<keyword evidence="2" id="KW-1185">Reference proteome</keyword>
<gene>
    <name evidence="1" type="ORF">P5673_001208</name>
</gene>
<dbReference type="AlphaFoldDB" id="A0AAD9VGC3"/>
<dbReference type="EMBL" id="JARQWQ010000002">
    <property type="protein sequence ID" value="KAK2573543.1"/>
    <property type="molecule type" value="Genomic_DNA"/>
</dbReference>
<protein>
    <submittedName>
        <fullName evidence="1">Uncharacterized protein</fullName>
    </submittedName>
</protein>
<accession>A0AAD9VGC3</accession>
<name>A0AAD9VGC3_ACRCE</name>
<evidence type="ECO:0000313" key="2">
    <source>
        <dbReference type="Proteomes" id="UP001249851"/>
    </source>
</evidence>
<evidence type="ECO:0000313" key="1">
    <source>
        <dbReference type="EMBL" id="KAK2573543.1"/>
    </source>
</evidence>
<organism evidence="1 2">
    <name type="scientific">Acropora cervicornis</name>
    <name type="common">Staghorn coral</name>
    <dbReference type="NCBI Taxonomy" id="6130"/>
    <lineage>
        <taxon>Eukaryota</taxon>
        <taxon>Metazoa</taxon>
        <taxon>Cnidaria</taxon>
        <taxon>Anthozoa</taxon>
        <taxon>Hexacorallia</taxon>
        <taxon>Scleractinia</taxon>
        <taxon>Astrocoeniina</taxon>
        <taxon>Acroporidae</taxon>
        <taxon>Acropora</taxon>
    </lineage>
</organism>
<reference evidence="1" key="1">
    <citation type="journal article" date="2023" name="G3 (Bethesda)">
        <title>Whole genome assembly and annotation of the endangered Caribbean coral Acropora cervicornis.</title>
        <authorList>
            <person name="Selwyn J.D."/>
            <person name="Vollmer S.V."/>
        </authorList>
    </citation>
    <scope>NUCLEOTIDE SEQUENCE</scope>
    <source>
        <strain evidence="1">K2</strain>
    </source>
</reference>
<comment type="caution">
    <text evidence="1">The sequence shown here is derived from an EMBL/GenBank/DDBJ whole genome shotgun (WGS) entry which is preliminary data.</text>
</comment>
<proteinExistence type="predicted"/>
<sequence length="158" mass="18021">MSICEILALELRINMNQHALRSFWRYLNSSKEVLDNSGLNGDLNPDVCDAGAVFNQLSYQAHWELVVMWVYYKPIDAGFKSIDILIHEIDVLGLQIDTNVYDPLSFKPIHEFHVLTSYRDKSISIICRLIINPHNDQVTVGPLAQPVEHCTGITELRV</sequence>
<dbReference type="Proteomes" id="UP001249851">
    <property type="component" value="Unassembled WGS sequence"/>
</dbReference>
<reference evidence="1" key="2">
    <citation type="journal article" date="2023" name="Science">
        <title>Genomic signatures of disease resistance in endangered staghorn corals.</title>
        <authorList>
            <person name="Vollmer S.V."/>
            <person name="Selwyn J.D."/>
            <person name="Despard B.A."/>
            <person name="Roesel C.L."/>
        </authorList>
    </citation>
    <scope>NUCLEOTIDE SEQUENCE</scope>
    <source>
        <strain evidence="1">K2</strain>
    </source>
</reference>